<reference evidence="2" key="1">
    <citation type="submission" date="2022-08" db="EMBL/GenBank/DDBJ databases">
        <title>Multi-unit outbreak of Pandoraea commovens among non-cystic fibrosis intensive care patients from 2019 to 2021 in Berlin, Germany.</title>
        <authorList>
            <person name="Menzel P."/>
        </authorList>
    </citation>
    <scope>NUCLEOTIDE SEQUENCE</scope>
    <source>
        <strain evidence="2">LB-19-202-79</strain>
    </source>
</reference>
<feature type="region of interest" description="Disordered" evidence="1">
    <location>
        <begin position="134"/>
        <end position="169"/>
    </location>
</feature>
<evidence type="ECO:0000313" key="3">
    <source>
        <dbReference type="Proteomes" id="UP001058980"/>
    </source>
</evidence>
<name>A0ABY5QGZ8_9BURK</name>
<organism evidence="2 3">
    <name type="scientific">Pandoraea commovens</name>
    <dbReference type="NCBI Taxonomy" id="2508289"/>
    <lineage>
        <taxon>Bacteria</taxon>
        <taxon>Pseudomonadati</taxon>
        <taxon>Pseudomonadota</taxon>
        <taxon>Betaproteobacteria</taxon>
        <taxon>Burkholderiales</taxon>
        <taxon>Burkholderiaceae</taxon>
        <taxon>Pandoraea</taxon>
    </lineage>
</organism>
<evidence type="ECO:0000313" key="2">
    <source>
        <dbReference type="EMBL" id="UVA79408.1"/>
    </source>
</evidence>
<evidence type="ECO:0008006" key="4">
    <source>
        <dbReference type="Google" id="ProtNLM"/>
    </source>
</evidence>
<protein>
    <recommendedName>
        <fullName evidence="4">Helix-turn-helix domain-containing protein</fullName>
    </recommendedName>
</protein>
<proteinExistence type="predicted"/>
<evidence type="ECO:0000256" key="1">
    <source>
        <dbReference type="SAM" id="MobiDB-lite"/>
    </source>
</evidence>
<gene>
    <name evidence="2" type="ORF">NTU39_26065</name>
</gene>
<dbReference type="RefSeq" id="WP_257958882.1">
    <property type="nucleotide sequence ID" value="NZ_CP102780.1"/>
</dbReference>
<sequence>MYLTLINSPAWRVLGPSAVKLYLDMRAALTGTNNGNLSAALSDLKHRGWASSATLAKALFELRTLGFIAVTREGGLKMGTRVCTLYRFVDQPVFEQPAVGVLAAPATHDYRLFGSVKEAEQALATAVERLREEGGNKVTSKIKSPVQKLKRNASESEAKRRFIASVSEH</sequence>
<accession>A0ABY5QGZ8</accession>
<keyword evidence="3" id="KW-1185">Reference proteome</keyword>
<dbReference type="Proteomes" id="UP001058980">
    <property type="component" value="Chromosome"/>
</dbReference>
<dbReference type="EMBL" id="CP102780">
    <property type="protein sequence ID" value="UVA79408.1"/>
    <property type="molecule type" value="Genomic_DNA"/>
</dbReference>